<keyword evidence="3" id="KW-1185">Reference proteome</keyword>
<proteinExistence type="predicted"/>
<evidence type="ECO:0000256" key="1">
    <source>
        <dbReference type="SAM" id="Phobius"/>
    </source>
</evidence>
<dbReference type="EMBL" id="UZAF01017583">
    <property type="protein sequence ID" value="VDO43017.1"/>
    <property type="molecule type" value="Genomic_DNA"/>
</dbReference>
<dbReference type="WBParaSite" id="HPLM_0001149301-mRNA-1">
    <property type="protein sequence ID" value="HPLM_0001149301-mRNA-1"/>
    <property type="gene ID" value="HPLM_0001149301"/>
</dbReference>
<accession>A0A0N4WK99</accession>
<keyword evidence="1" id="KW-0812">Transmembrane</keyword>
<feature type="transmembrane region" description="Helical" evidence="1">
    <location>
        <begin position="6"/>
        <end position="26"/>
    </location>
</feature>
<evidence type="ECO:0000313" key="2">
    <source>
        <dbReference type="EMBL" id="VDO43017.1"/>
    </source>
</evidence>
<sequence>MLYWSIIVVILSEVTIIRFVKIYYLTTVAECRVLLRCRICICRSCSPYPLCMVHQSHKLENRGSFLLEHIHIPPKSCLYTIQLRNRLSCSTARLPKTMHVFL</sequence>
<keyword evidence="1" id="KW-0472">Membrane</keyword>
<reference evidence="2 3" key="2">
    <citation type="submission" date="2018-11" db="EMBL/GenBank/DDBJ databases">
        <authorList>
            <consortium name="Pathogen Informatics"/>
        </authorList>
    </citation>
    <scope>NUCLEOTIDE SEQUENCE [LARGE SCALE GENOMIC DNA]</scope>
    <source>
        <strain evidence="2 3">MHpl1</strain>
    </source>
</reference>
<reference evidence="4" key="1">
    <citation type="submission" date="2017-02" db="UniProtKB">
        <authorList>
            <consortium name="WormBaseParasite"/>
        </authorList>
    </citation>
    <scope>IDENTIFICATION</scope>
</reference>
<evidence type="ECO:0000313" key="4">
    <source>
        <dbReference type="WBParaSite" id="HPLM_0001149301-mRNA-1"/>
    </source>
</evidence>
<name>A0A0N4WK99_HAEPC</name>
<keyword evidence="1" id="KW-1133">Transmembrane helix</keyword>
<evidence type="ECO:0000313" key="3">
    <source>
        <dbReference type="Proteomes" id="UP000268014"/>
    </source>
</evidence>
<dbReference type="Proteomes" id="UP000268014">
    <property type="component" value="Unassembled WGS sequence"/>
</dbReference>
<protein>
    <submittedName>
        <fullName evidence="4">Secreted protein</fullName>
    </submittedName>
</protein>
<dbReference type="AlphaFoldDB" id="A0A0N4WK99"/>
<organism evidence="4">
    <name type="scientific">Haemonchus placei</name>
    <name type="common">Barber's pole worm</name>
    <dbReference type="NCBI Taxonomy" id="6290"/>
    <lineage>
        <taxon>Eukaryota</taxon>
        <taxon>Metazoa</taxon>
        <taxon>Ecdysozoa</taxon>
        <taxon>Nematoda</taxon>
        <taxon>Chromadorea</taxon>
        <taxon>Rhabditida</taxon>
        <taxon>Rhabditina</taxon>
        <taxon>Rhabditomorpha</taxon>
        <taxon>Strongyloidea</taxon>
        <taxon>Trichostrongylidae</taxon>
        <taxon>Haemonchus</taxon>
    </lineage>
</organism>
<gene>
    <name evidence="2" type="ORF">HPLM_LOCUS11485</name>
</gene>